<accession>A0ABU7VNJ2</accession>
<dbReference type="InterPro" id="IPR014031">
    <property type="entry name" value="Ketoacyl_synth_C"/>
</dbReference>
<protein>
    <recommendedName>
        <fullName evidence="4 14">3-oxoacyl-[acyl-carrier-protein] synthase 2</fullName>
        <ecNumber evidence="3 14">2.3.1.179</ecNumber>
    </recommendedName>
</protein>
<dbReference type="Gene3D" id="3.40.47.10">
    <property type="match status" value="1"/>
</dbReference>
<dbReference type="SUPFAM" id="SSF53901">
    <property type="entry name" value="Thiolase-like"/>
    <property type="match status" value="2"/>
</dbReference>
<dbReference type="PIRSF" id="PIRSF000447">
    <property type="entry name" value="KAS_II"/>
    <property type="match status" value="1"/>
</dbReference>
<dbReference type="NCBIfam" id="TIGR03150">
    <property type="entry name" value="fabF"/>
    <property type="match status" value="1"/>
</dbReference>
<comment type="caution">
    <text evidence="17">The sequence shown here is derived from an EMBL/GenBank/DDBJ whole genome shotgun (WGS) entry which is preliminary data.</text>
</comment>
<comment type="catalytic activity">
    <reaction evidence="13 14">
        <text>a fatty acyl-[ACP] + malonyl-[ACP] + H(+) = a 3-oxoacyl-[ACP] + holo-[ACP] + CO2</text>
        <dbReference type="Rhea" id="RHEA:22836"/>
        <dbReference type="Rhea" id="RHEA-COMP:9623"/>
        <dbReference type="Rhea" id="RHEA-COMP:9685"/>
        <dbReference type="Rhea" id="RHEA-COMP:9916"/>
        <dbReference type="Rhea" id="RHEA-COMP:14125"/>
        <dbReference type="ChEBI" id="CHEBI:15378"/>
        <dbReference type="ChEBI" id="CHEBI:16526"/>
        <dbReference type="ChEBI" id="CHEBI:64479"/>
        <dbReference type="ChEBI" id="CHEBI:78449"/>
        <dbReference type="ChEBI" id="CHEBI:78776"/>
        <dbReference type="ChEBI" id="CHEBI:138651"/>
    </reaction>
</comment>
<name>A0ABU7VNJ2_9BACL</name>
<dbReference type="NCBIfam" id="NF005589">
    <property type="entry name" value="PRK07314.1"/>
    <property type="match status" value="1"/>
</dbReference>
<keyword evidence="5 14" id="KW-0444">Lipid biosynthesis</keyword>
<sequence>MELNQQRVVVTGMGIISPLGNDVDTFWSKLKTGQSGISTIETDDFDIAQFATRIAGQVREFDPEAVFGRKEARKMDRFVQFALYAAEQAVQDARLDTERIDRERFGVYVGSGIGGIKTLTDNMEAYQSRGPGRVSPSLVPMMISNMAAAQISIRFGAMGPTMAPVTACSIGNTAIGEAFRLICGGEADVIVAGGAEAAIHPLSLASFGNATALSKRGGAPERVSRPFAADRDGFVMAEGAGILVLESLENALRRGAPIHGEVIGYGASSDAYHVVASHPEGTGAYLAMKRALQSAGIDPAEVDVVSAHATSTQVGDSAETKALKRLFGEAAYRIPVTANKSMTGHMFGAAGGAEAIALVKSLGEGVIPPTINLEQPDPECDLDYVPGAAREAALNIGISNSFGFGGHNAAIVLRRYSE</sequence>
<evidence type="ECO:0000256" key="10">
    <source>
        <dbReference type="ARBA" id="ARBA00023315"/>
    </source>
</evidence>
<dbReference type="GO" id="GO:0004315">
    <property type="term" value="F:3-oxoacyl-[acyl-carrier-protein] synthase activity"/>
    <property type="evidence" value="ECO:0007669"/>
    <property type="project" value="UniProtKB-EC"/>
</dbReference>
<dbReference type="NCBIfam" id="NF004970">
    <property type="entry name" value="PRK06333.1"/>
    <property type="match status" value="1"/>
</dbReference>
<dbReference type="Pfam" id="PF00109">
    <property type="entry name" value="ketoacyl-synt"/>
    <property type="match status" value="1"/>
</dbReference>
<evidence type="ECO:0000259" key="16">
    <source>
        <dbReference type="PROSITE" id="PS52004"/>
    </source>
</evidence>
<dbReference type="EC" id="2.3.1.179" evidence="3 14"/>
<evidence type="ECO:0000313" key="17">
    <source>
        <dbReference type="EMBL" id="MEF2965317.1"/>
    </source>
</evidence>
<organism evidence="17 18">
    <name type="scientific">Paenibacillus haidiansis</name>
    <dbReference type="NCBI Taxonomy" id="1574488"/>
    <lineage>
        <taxon>Bacteria</taxon>
        <taxon>Bacillati</taxon>
        <taxon>Bacillota</taxon>
        <taxon>Bacilli</taxon>
        <taxon>Bacillales</taxon>
        <taxon>Paenibacillaceae</taxon>
        <taxon>Paenibacillus</taxon>
    </lineage>
</organism>
<evidence type="ECO:0000256" key="3">
    <source>
        <dbReference type="ARBA" id="ARBA00012356"/>
    </source>
</evidence>
<dbReference type="CDD" id="cd00834">
    <property type="entry name" value="KAS_I_II"/>
    <property type="match status" value="1"/>
</dbReference>
<evidence type="ECO:0000256" key="14">
    <source>
        <dbReference type="PIRNR" id="PIRNR000447"/>
    </source>
</evidence>
<comment type="pathway">
    <text evidence="1 14">Lipid metabolism; fatty acid biosynthesis.</text>
</comment>
<dbReference type="PANTHER" id="PTHR11712:SF336">
    <property type="entry name" value="3-OXOACYL-[ACYL-CARRIER-PROTEIN] SYNTHASE, MITOCHONDRIAL"/>
    <property type="match status" value="1"/>
</dbReference>
<reference evidence="17 18" key="1">
    <citation type="submission" date="2024-02" db="EMBL/GenBank/DDBJ databases">
        <title>A nitrogen-fixing paenibacillus bacterium.</title>
        <authorList>
            <person name="Zhang W.L."/>
            <person name="Chen S.F."/>
        </authorList>
    </citation>
    <scope>NUCLEOTIDE SEQUENCE [LARGE SCALE GENOMIC DNA]</scope>
    <source>
        <strain evidence="17 18">M1</strain>
    </source>
</reference>
<evidence type="ECO:0000256" key="8">
    <source>
        <dbReference type="ARBA" id="ARBA00023098"/>
    </source>
</evidence>
<evidence type="ECO:0000256" key="2">
    <source>
        <dbReference type="ARBA" id="ARBA00008467"/>
    </source>
</evidence>
<evidence type="ECO:0000256" key="11">
    <source>
        <dbReference type="ARBA" id="ARBA00024006"/>
    </source>
</evidence>
<evidence type="ECO:0000256" key="13">
    <source>
        <dbReference type="ARBA" id="ARBA00047659"/>
    </source>
</evidence>
<keyword evidence="7" id="KW-0276">Fatty acid metabolism</keyword>
<evidence type="ECO:0000313" key="18">
    <source>
        <dbReference type="Proteomes" id="UP001306950"/>
    </source>
</evidence>
<dbReference type="PROSITE" id="PS52004">
    <property type="entry name" value="KS3_2"/>
    <property type="match status" value="1"/>
</dbReference>
<evidence type="ECO:0000256" key="1">
    <source>
        <dbReference type="ARBA" id="ARBA00005194"/>
    </source>
</evidence>
<keyword evidence="18" id="KW-1185">Reference proteome</keyword>
<dbReference type="Proteomes" id="UP001306950">
    <property type="component" value="Unassembled WGS sequence"/>
</dbReference>
<dbReference type="EMBL" id="JAZHPZ010000002">
    <property type="protein sequence ID" value="MEF2965317.1"/>
    <property type="molecule type" value="Genomic_DNA"/>
</dbReference>
<evidence type="ECO:0000256" key="6">
    <source>
        <dbReference type="ARBA" id="ARBA00022679"/>
    </source>
</evidence>
<comment type="function">
    <text evidence="11 14">Involved in the type II fatty acid elongation cycle. Catalyzes the elongation of a wide range of acyl-ACP by the addition of two carbons from malonyl-ACP to an acyl acceptor. Can efficiently catalyze the conversion of palmitoleoyl-ACP (cis-hexadec-9-enoyl-ACP) to cis-vaccenoyl-ACP (cis-octadec-11-enoyl-ACP), an essential step in the thermal regulation of fatty acid composition.</text>
</comment>
<evidence type="ECO:0000256" key="12">
    <source>
        <dbReference type="ARBA" id="ARBA00047318"/>
    </source>
</evidence>
<comment type="similarity">
    <text evidence="2 14 15">Belongs to the thiolase-like superfamily. Beta-ketoacyl-ACP synthases family.</text>
</comment>
<feature type="domain" description="Ketosynthase family 3 (KS3)" evidence="16">
    <location>
        <begin position="5"/>
        <end position="415"/>
    </location>
</feature>
<keyword evidence="6 14" id="KW-0808">Transferase</keyword>
<dbReference type="InterPro" id="IPR016039">
    <property type="entry name" value="Thiolase-like"/>
</dbReference>
<evidence type="ECO:0000256" key="9">
    <source>
        <dbReference type="ARBA" id="ARBA00023160"/>
    </source>
</evidence>
<dbReference type="RefSeq" id="WP_331845551.1">
    <property type="nucleotide sequence ID" value="NZ_JAZHPZ010000002.1"/>
</dbReference>
<comment type="catalytic activity">
    <reaction evidence="12 14">
        <text>(9Z)-hexadecenoyl-[ACP] + malonyl-[ACP] + H(+) = 3-oxo-(11Z)-octadecenoyl-[ACP] + holo-[ACP] + CO2</text>
        <dbReference type="Rhea" id="RHEA:55040"/>
        <dbReference type="Rhea" id="RHEA-COMP:9623"/>
        <dbReference type="Rhea" id="RHEA-COMP:9685"/>
        <dbReference type="Rhea" id="RHEA-COMP:10800"/>
        <dbReference type="Rhea" id="RHEA-COMP:14074"/>
        <dbReference type="ChEBI" id="CHEBI:15378"/>
        <dbReference type="ChEBI" id="CHEBI:16526"/>
        <dbReference type="ChEBI" id="CHEBI:64479"/>
        <dbReference type="ChEBI" id="CHEBI:78449"/>
        <dbReference type="ChEBI" id="CHEBI:83989"/>
        <dbReference type="ChEBI" id="CHEBI:138538"/>
        <dbReference type="EC" id="2.3.1.179"/>
    </reaction>
</comment>
<dbReference type="InterPro" id="IPR017568">
    <property type="entry name" value="3-oxoacyl-ACP_synth-2"/>
</dbReference>
<evidence type="ECO:0000256" key="7">
    <source>
        <dbReference type="ARBA" id="ARBA00022832"/>
    </source>
</evidence>
<dbReference type="InterPro" id="IPR000794">
    <property type="entry name" value="Beta-ketoacyl_synthase"/>
</dbReference>
<gene>
    <name evidence="17" type="primary">fabF</name>
    <name evidence="17" type="ORF">V3851_05680</name>
</gene>
<proteinExistence type="inferred from homology"/>
<dbReference type="PANTHER" id="PTHR11712">
    <property type="entry name" value="POLYKETIDE SYNTHASE-RELATED"/>
    <property type="match status" value="1"/>
</dbReference>
<keyword evidence="9 14" id="KW-0275">Fatty acid biosynthesis</keyword>
<dbReference type="SMART" id="SM00825">
    <property type="entry name" value="PKS_KS"/>
    <property type="match status" value="1"/>
</dbReference>
<evidence type="ECO:0000256" key="5">
    <source>
        <dbReference type="ARBA" id="ARBA00022516"/>
    </source>
</evidence>
<dbReference type="InterPro" id="IPR020841">
    <property type="entry name" value="PKS_Beta-ketoAc_synthase_dom"/>
</dbReference>
<evidence type="ECO:0000256" key="4">
    <source>
        <dbReference type="ARBA" id="ARBA00014657"/>
    </source>
</evidence>
<evidence type="ECO:0000256" key="15">
    <source>
        <dbReference type="RuleBase" id="RU003694"/>
    </source>
</evidence>
<dbReference type="Pfam" id="PF02801">
    <property type="entry name" value="Ketoacyl-synt_C"/>
    <property type="match status" value="1"/>
</dbReference>
<keyword evidence="8" id="KW-0443">Lipid metabolism</keyword>
<dbReference type="InterPro" id="IPR014030">
    <property type="entry name" value="Ketoacyl_synth_N"/>
</dbReference>
<keyword evidence="10 14" id="KW-0012">Acyltransferase</keyword>